<keyword evidence="2" id="KW-1185">Reference proteome</keyword>
<dbReference type="RefSeq" id="WP_150924315.1">
    <property type="nucleotide sequence ID" value="NZ_CP044232.1"/>
</dbReference>
<dbReference type="Proteomes" id="UP000325516">
    <property type="component" value="Chromosome"/>
</dbReference>
<dbReference type="EMBL" id="CP044232">
    <property type="protein sequence ID" value="QEW02780.1"/>
    <property type="molecule type" value="Genomic_DNA"/>
</dbReference>
<accession>A0A5J6L2R9</accession>
<organism evidence="1 2">
    <name type="scientific">Microbacterium lushaniae</name>
    <dbReference type="NCBI Taxonomy" id="2614639"/>
    <lineage>
        <taxon>Bacteria</taxon>
        <taxon>Bacillati</taxon>
        <taxon>Actinomycetota</taxon>
        <taxon>Actinomycetes</taxon>
        <taxon>Micrococcales</taxon>
        <taxon>Microbacteriaceae</taxon>
        <taxon>Microbacterium</taxon>
    </lineage>
</organism>
<evidence type="ECO:0000313" key="1">
    <source>
        <dbReference type="EMBL" id="QEW02780.1"/>
    </source>
</evidence>
<evidence type="ECO:0000313" key="2">
    <source>
        <dbReference type="Proteomes" id="UP000325516"/>
    </source>
</evidence>
<sequence>MIRKTPIADAAREDHAAADRYRMARATLHEHGAKALDPRPWRPASHPSAIDLAQFALWRSPDLPTDGLLSALTLLAEARSEVEGLEAGLLFVARSAGLTWAQIAESMGFNSPQACQQHYNRLTERRSSRR</sequence>
<name>A0A5J6L2R9_9MICO</name>
<dbReference type="KEGG" id="mlz:F6J85_06460"/>
<proteinExistence type="predicted"/>
<dbReference type="GO" id="GO:0003677">
    <property type="term" value="F:DNA binding"/>
    <property type="evidence" value="ECO:0007669"/>
    <property type="project" value="UniProtKB-KW"/>
</dbReference>
<keyword evidence="1" id="KW-0238">DNA-binding</keyword>
<reference evidence="2" key="1">
    <citation type="submission" date="2019-09" db="EMBL/GenBank/DDBJ databases">
        <title>Mumia zhuanghuii sp. nov. isolated from the intestinal contents of plateau pika (Ochotona curzoniae) in the Qinghai-Tibet plateau of China.</title>
        <authorList>
            <person name="Tian Z."/>
        </authorList>
    </citation>
    <scope>NUCLEOTIDE SEQUENCE [LARGE SCALE GENOMIC DNA]</scope>
    <source>
        <strain evidence="2">L-031</strain>
    </source>
</reference>
<protein>
    <submittedName>
        <fullName evidence="1">DNA-binding protein</fullName>
    </submittedName>
</protein>
<gene>
    <name evidence="1" type="ORF">F6J85_06460</name>
</gene>
<dbReference type="AlphaFoldDB" id="A0A5J6L2R9"/>